<dbReference type="KEGG" id="aagg:ETAA8_05220"/>
<dbReference type="Pfam" id="PF13360">
    <property type="entry name" value="PQQ_2"/>
    <property type="match status" value="1"/>
</dbReference>
<dbReference type="EMBL" id="CP036274">
    <property type="protein sequence ID" value="QDU25454.1"/>
    <property type="molecule type" value="Genomic_DNA"/>
</dbReference>
<evidence type="ECO:0000313" key="4">
    <source>
        <dbReference type="Proteomes" id="UP000315017"/>
    </source>
</evidence>
<feature type="transmembrane region" description="Helical" evidence="1">
    <location>
        <begin position="620"/>
        <end position="639"/>
    </location>
</feature>
<dbReference type="PANTHER" id="PTHR34512:SF30">
    <property type="entry name" value="OUTER MEMBRANE PROTEIN ASSEMBLY FACTOR BAMB"/>
    <property type="match status" value="1"/>
</dbReference>
<dbReference type="AlphaFoldDB" id="A0A517Y5D1"/>
<accession>A0A517Y5D1</accession>
<dbReference type="SUPFAM" id="SSF50998">
    <property type="entry name" value="Quinoprotein alcohol dehydrogenase-like"/>
    <property type="match status" value="1"/>
</dbReference>
<dbReference type="InterPro" id="IPR011047">
    <property type="entry name" value="Quinoprotein_ADH-like_sf"/>
</dbReference>
<evidence type="ECO:0000256" key="1">
    <source>
        <dbReference type="SAM" id="Phobius"/>
    </source>
</evidence>
<dbReference type="Gene3D" id="2.130.10.10">
    <property type="entry name" value="YVTN repeat-like/Quinoprotein amine dehydrogenase"/>
    <property type="match status" value="1"/>
</dbReference>
<dbReference type="RefSeq" id="WP_202921520.1">
    <property type="nucleotide sequence ID" value="NZ_CP036274.1"/>
</dbReference>
<proteinExistence type="predicted"/>
<evidence type="ECO:0000313" key="3">
    <source>
        <dbReference type="EMBL" id="QDU25454.1"/>
    </source>
</evidence>
<feature type="domain" description="Pyrrolo-quinoline quinone repeat" evidence="2">
    <location>
        <begin position="79"/>
        <end position="242"/>
    </location>
</feature>
<name>A0A517Y5D1_9BACT</name>
<dbReference type="PANTHER" id="PTHR34512">
    <property type="entry name" value="CELL SURFACE PROTEIN"/>
    <property type="match status" value="1"/>
</dbReference>
<feature type="transmembrane region" description="Helical" evidence="1">
    <location>
        <begin position="461"/>
        <end position="483"/>
    </location>
</feature>
<dbReference type="InterPro" id="IPR015943">
    <property type="entry name" value="WD40/YVTN_repeat-like_dom_sf"/>
</dbReference>
<keyword evidence="1" id="KW-0812">Transmembrane</keyword>
<feature type="transmembrane region" description="Helical" evidence="1">
    <location>
        <begin position="504"/>
        <end position="525"/>
    </location>
</feature>
<sequence length="649" mass="71879">MCCALLPINASAAEPAADSTWPGWRGPTHDGVATGAELIDKFPAEGPPVLWVRELGQGYAGFAASKSRLFTMSQSLYEQSLVCLNADSGETIWSTKLGWPYDGAGLYPGPRSTPVIADERVFYVTPQGVVGCAAAQTGELLWSLNFNEKFQGRGTEFGYSSSPLVIDGLVILPVGGESASVIALRASDGSLAWKSGTKPASYATPLPIEWQGHPLVVVLMQNSLACYHRQTGERWWELPLSNGYDEHAASPIYREPRLLIAAPFKAGAEQFQLVASEDGRRCEPARVWDSLQLSNDVASSVLVEETLFGFDLREAQSRLHRPSRGEFRALDWLTGEVRWSSQEPGQAQLIAADGKLVGLNDRGEVLLFRAHPDRYEELGRVRIFPDEVCWTPPALANNRLYLRTQTRAAAIYLGRQPLQTAASVLVASEVVRQERFDPGSLLGAERDYPATPPAAVELRHWYWFSCALIVMAVAISGLTDIFVRTRVSMKPQAGSPFASSAPSNLAHVVCWTLIFLGGCLGSWIVHHWTTLYVFSWPLALWAAYQLAIFFSVTGSRANFRSRARLNSYLAGAGLVVLAAVYFHLCRWLGLALEWCYLTGFVLSFPLAVPLAWYLMQVKQFVWFSSGIAYLVSFSAYYWTSVYFMEWWLR</sequence>
<reference evidence="3 4" key="1">
    <citation type="submission" date="2019-02" db="EMBL/GenBank/DDBJ databases">
        <title>Deep-cultivation of Planctomycetes and their phenomic and genomic characterization uncovers novel biology.</title>
        <authorList>
            <person name="Wiegand S."/>
            <person name="Jogler M."/>
            <person name="Boedeker C."/>
            <person name="Pinto D."/>
            <person name="Vollmers J."/>
            <person name="Rivas-Marin E."/>
            <person name="Kohn T."/>
            <person name="Peeters S.H."/>
            <person name="Heuer A."/>
            <person name="Rast P."/>
            <person name="Oberbeckmann S."/>
            <person name="Bunk B."/>
            <person name="Jeske O."/>
            <person name="Meyerdierks A."/>
            <person name="Storesund J.E."/>
            <person name="Kallscheuer N."/>
            <person name="Luecker S."/>
            <person name="Lage O.M."/>
            <person name="Pohl T."/>
            <person name="Merkel B.J."/>
            <person name="Hornburger P."/>
            <person name="Mueller R.-W."/>
            <person name="Bruemmer F."/>
            <person name="Labrenz M."/>
            <person name="Spormann A.M."/>
            <person name="Op den Camp H."/>
            <person name="Overmann J."/>
            <person name="Amann R."/>
            <person name="Jetten M.S.M."/>
            <person name="Mascher T."/>
            <person name="Medema M.H."/>
            <person name="Devos D.P."/>
            <person name="Kaster A.-K."/>
            <person name="Ovreas L."/>
            <person name="Rohde M."/>
            <person name="Galperin M.Y."/>
            <person name="Jogler C."/>
        </authorList>
    </citation>
    <scope>NUCLEOTIDE SEQUENCE [LARGE SCALE GENOMIC DNA]</scope>
    <source>
        <strain evidence="3 4">ETA_A8</strain>
    </source>
</reference>
<feature type="transmembrane region" description="Helical" evidence="1">
    <location>
        <begin position="565"/>
        <end position="584"/>
    </location>
</feature>
<keyword evidence="1" id="KW-0472">Membrane</keyword>
<feature type="transmembrane region" description="Helical" evidence="1">
    <location>
        <begin position="531"/>
        <end position="553"/>
    </location>
</feature>
<organism evidence="3 4">
    <name type="scientific">Anatilimnocola aggregata</name>
    <dbReference type="NCBI Taxonomy" id="2528021"/>
    <lineage>
        <taxon>Bacteria</taxon>
        <taxon>Pseudomonadati</taxon>
        <taxon>Planctomycetota</taxon>
        <taxon>Planctomycetia</taxon>
        <taxon>Pirellulales</taxon>
        <taxon>Pirellulaceae</taxon>
        <taxon>Anatilimnocola</taxon>
    </lineage>
</organism>
<dbReference type="InterPro" id="IPR002372">
    <property type="entry name" value="PQQ_rpt_dom"/>
</dbReference>
<dbReference type="Proteomes" id="UP000315017">
    <property type="component" value="Chromosome"/>
</dbReference>
<feature type="transmembrane region" description="Helical" evidence="1">
    <location>
        <begin position="590"/>
        <end position="613"/>
    </location>
</feature>
<gene>
    <name evidence="3" type="ORF">ETAA8_05220</name>
</gene>
<protein>
    <submittedName>
        <fullName evidence="3">Outer membrane biogenesis protein BamB</fullName>
    </submittedName>
</protein>
<evidence type="ECO:0000259" key="2">
    <source>
        <dbReference type="Pfam" id="PF13360"/>
    </source>
</evidence>
<keyword evidence="1" id="KW-1133">Transmembrane helix</keyword>
<keyword evidence="4" id="KW-1185">Reference proteome</keyword>